<name>A0A9X2WA59_9ENTR</name>
<dbReference type="GO" id="GO:0005525">
    <property type="term" value="F:GTP binding"/>
    <property type="evidence" value="ECO:0007669"/>
    <property type="project" value="UniProtKB-KW"/>
</dbReference>
<dbReference type="AlphaFoldDB" id="A0A9X2WA59"/>
<dbReference type="Pfam" id="PF00990">
    <property type="entry name" value="GGDEF"/>
    <property type="match status" value="1"/>
</dbReference>
<evidence type="ECO:0000256" key="6">
    <source>
        <dbReference type="SAM" id="Phobius"/>
    </source>
</evidence>
<organism evidence="8 9">
    <name type="scientific">Dryocola boscaweniae</name>
    <dbReference type="NCBI Taxonomy" id="2925397"/>
    <lineage>
        <taxon>Bacteria</taxon>
        <taxon>Pseudomonadati</taxon>
        <taxon>Pseudomonadota</taxon>
        <taxon>Gammaproteobacteria</taxon>
        <taxon>Enterobacterales</taxon>
        <taxon>Enterobacteriaceae</taxon>
        <taxon>Dryocola</taxon>
    </lineage>
</organism>
<feature type="transmembrane region" description="Helical" evidence="6">
    <location>
        <begin position="21"/>
        <end position="42"/>
    </location>
</feature>
<evidence type="ECO:0000313" key="8">
    <source>
        <dbReference type="EMBL" id="MCT4703943.1"/>
    </source>
</evidence>
<dbReference type="Pfam" id="PF17178">
    <property type="entry name" value="MASE5"/>
    <property type="match status" value="1"/>
</dbReference>
<evidence type="ECO:0000256" key="5">
    <source>
        <dbReference type="ARBA" id="ARBA00034247"/>
    </source>
</evidence>
<gene>
    <name evidence="8" type="ORF">MUA00_19375</name>
</gene>
<dbReference type="GO" id="GO:1902201">
    <property type="term" value="P:negative regulation of bacterial-type flagellum-dependent cell motility"/>
    <property type="evidence" value="ECO:0007669"/>
    <property type="project" value="TreeGrafter"/>
</dbReference>
<dbReference type="SMART" id="SM00267">
    <property type="entry name" value="GGDEF"/>
    <property type="match status" value="1"/>
</dbReference>
<evidence type="ECO:0000256" key="2">
    <source>
        <dbReference type="ARBA" id="ARBA00004665"/>
    </source>
</evidence>
<dbReference type="GO" id="GO:0043709">
    <property type="term" value="P:cell adhesion involved in single-species biofilm formation"/>
    <property type="evidence" value="ECO:0007669"/>
    <property type="project" value="TreeGrafter"/>
</dbReference>
<keyword evidence="6" id="KW-1133">Transmembrane helix</keyword>
<dbReference type="InterPro" id="IPR050469">
    <property type="entry name" value="Diguanylate_Cyclase"/>
</dbReference>
<protein>
    <recommendedName>
        <fullName evidence="3">diguanylate cyclase</fullName>
        <ecNumber evidence="3">2.7.7.65</ecNumber>
    </recommendedName>
</protein>
<keyword evidence="4" id="KW-0342">GTP-binding</keyword>
<dbReference type="CDD" id="cd01949">
    <property type="entry name" value="GGDEF"/>
    <property type="match status" value="1"/>
</dbReference>
<feature type="transmembrane region" description="Helical" evidence="6">
    <location>
        <begin position="62"/>
        <end position="83"/>
    </location>
</feature>
<comment type="pathway">
    <text evidence="2">Purine metabolism; 3',5'-cyclic di-GMP biosynthesis.</text>
</comment>
<keyword evidence="6" id="KW-0812">Transmembrane</keyword>
<dbReference type="Proteomes" id="UP001150641">
    <property type="component" value="Unassembled WGS sequence"/>
</dbReference>
<dbReference type="InterPro" id="IPR033444">
    <property type="entry name" value="MASE5"/>
</dbReference>
<dbReference type="SUPFAM" id="SSF55073">
    <property type="entry name" value="Nucleotide cyclase"/>
    <property type="match status" value="1"/>
</dbReference>
<evidence type="ECO:0000259" key="7">
    <source>
        <dbReference type="PROSITE" id="PS50887"/>
    </source>
</evidence>
<feature type="domain" description="GGDEF" evidence="7">
    <location>
        <begin position="244"/>
        <end position="379"/>
    </location>
</feature>
<dbReference type="FunFam" id="3.30.70.270:FF:000001">
    <property type="entry name" value="Diguanylate cyclase domain protein"/>
    <property type="match status" value="1"/>
</dbReference>
<dbReference type="InterPro" id="IPR043128">
    <property type="entry name" value="Rev_trsase/Diguanyl_cyclase"/>
</dbReference>
<dbReference type="PANTHER" id="PTHR45138:SF9">
    <property type="entry name" value="DIGUANYLATE CYCLASE DGCM-RELATED"/>
    <property type="match status" value="1"/>
</dbReference>
<keyword evidence="6" id="KW-0472">Membrane</keyword>
<dbReference type="EC" id="2.7.7.65" evidence="3"/>
<dbReference type="GO" id="GO:0005886">
    <property type="term" value="C:plasma membrane"/>
    <property type="evidence" value="ECO:0007669"/>
    <property type="project" value="TreeGrafter"/>
</dbReference>
<dbReference type="Gene3D" id="3.30.70.270">
    <property type="match status" value="1"/>
</dbReference>
<dbReference type="EMBL" id="JALHAP010000082">
    <property type="protein sequence ID" value="MCT4703943.1"/>
    <property type="molecule type" value="Genomic_DNA"/>
</dbReference>
<comment type="cofactor">
    <cofactor evidence="1">
        <name>Mg(2+)</name>
        <dbReference type="ChEBI" id="CHEBI:18420"/>
    </cofactor>
</comment>
<evidence type="ECO:0000256" key="3">
    <source>
        <dbReference type="ARBA" id="ARBA00012528"/>
    </source>
</evidence>
<dbReference type="PROSITE" id="PS50887">
    <property type="entry name" value="GGDEF"/>
    <property type="match status" value="1"/>
</dbReference>
<dbReference type="InterPro" id="IPR029787">
    <property type="entry name" value="Nucleotide_cyclase"/>
</dbReference>
<feature type="transmembrane region" description="Helical" evidence="6">
    <location>
        <begin position="122"/>
        <end position="140"/>
    </location>
</feature>
<reference evidence="8" key="1">
    <citation type="submission" date="2022-03" db="EMBL/GenBank/DDBJ databases">
        <title>Proposal of a novel genus Dryocolo and two novel species.</title>
        <authorList>
            <person name="Maddock D.W."/>
            <person name="Brady C.L."/>
            <person name="Denman S."/>
            <person name="Arnold D."/>
        </authorList>
    </citation>
    <scope>NUCLEOTIDE SEQUENCE</scope>
    <source>
        <strain evidence="8">H6W4</strain>
    </source>
</reference>
<accession>A0A9X2WA59</accession>
<dbReference type="GO" id="GO:0052621">
    <property type="term" value="F:diguanylate cyclase activity"/>
    <property type="evidence" value="ECO:0007669"/>
    <property type="project" value="UniProtKB-EC"/>
</dbReference>
<feature type="transmembrane region" description="Helical" evidence="6">
    <location>
        <begin position="95"/>
        <end position="116"/>
    </location>
</feature>
<evidence type="ECO:0000256" key="4">
    <source>
        <dbReference type="ARBA" id="ARBA00023134"/>
    </source>
</evidence>
<comment type="caution">
    <text evidence="8">The sequence shown here is derived from an EMBL/GenBank/DDBJ whole genome shotgun (WGS) entry which is preliminary data.</text>
</comment>
<dbReference type="PANTHER" id="PTHR45138">
    <property type="entry name" value="REGULATORY COMPONENTS OF SENSORY TRANSDUCTION SYSTEM"/>
    <property type="match status" value="1"/>
</dbReference>
<evidence type="ECO:0000313" key="9">
    <source>
        <dbReference type="Proteomes" id="UP001150641"/>
    </source>
</evidence>
<keyword evidence="4" id="KW-0547">Nucleotide-binding</keyword>
<sequence length="381" mass="43137">MSDRRKACPDFDLRLSMIRQHAITVSGTWFLWINILFSAFILGRNYFSPESLAAGPHHPRHLLEISMVLILALSAAVIFILRMAPDQQAPWLSKLTHWTMFCLSGLWALCFYVFIASGDVRIVFPFSALLIFTALISLYFDGRVLLSFTLPVWIVILVCNFVYPTTLTALNAILYVLMAALFESGRRILRSWFVLAIRREQENVDLINQLKLLANRDPLTGIANRRSFQLLLEKEIQRLQQTNAELTLIMLDVDHFKKYNDRYGHQAGDECLINVARCLESAARNTQDVVARFGGEEFIMLLPDTSPQQAVAIAERVKMNLQALGMEHKSSPISPFVTISQGIANCVKGTSAIRLIAQADAALYQAKEAGRNRWQSYQPED</sequence>
<evidence type="ECO:0000256" key="1">
    <source>
        <dbReference type="ARBA" id="ARBA00001946"/>
    </source>
</evidence>
<proteinExistence type="predicted"/>
<keyword evidence="9" id="KW-1185">Reference proteome</keyword>
<dbReference type="NCBIfam" id="TIGR00254">
    <property type="entry name" value="GGDEF"/>
    <property type="match status" value="1"/>
</dbReference>
<dbReference type="InterPro" id="IPR000160">
    <property type="entry name" value="GGDEF_dom"/>
</dbReference>
<comment type="catalytic activity">
    <reaction evidence="5">
        <text>2 GTP = 3',3'-c-di-GMP + 2 diphosphate</text>
        <dbReference type="Rhea" id="RHEA:24898"/>
        <dbReference type="ChEBI" id="CHEBI:33019"/>
        <dbReference type="ChEBI" id="CHEBI:37565"/>
        <dbReference type="ChEBI" id="CHEBI:58805"/>
        <dbReference type="EC" id="2.7.7.65"/>
    </reaction>
</comment>
<dbReference type="RefSeq" id="WP_271124624.1">
    <property type="nucleotide sequence ID" value="NZ_JALHAN010000069.1"/>
</dbReference>